<evidence type="ECO:0000256" key="1">
    <source>
        <dbReference type="SAM" id="Phobius"/>
    </source>
</evidence>
<keyword evidence="1" id="KW-1133">Transmembrane helix</keyword>
<gene>
    <name evidence="2" type="ORF">KV110_18040</name>
</gene>
<sequence>MDTDISCPLCHRIDAVQNVEALHADGVSTSYSSDLSTGFAVTSAGLVPVLGASSGERTHTTALARSVAPEPLLRPTGRLVLCGILLLFPALAALGPMAWYVFHPEDVGVLMALFVAVTVVTGLAAPSVLMLGIAYGRSRYNSRIWRGRRAAYAVWSAGYYCHRCGVAYWPRSPISGIPARTAFAPQHFRQHVWNVGGYVG</sequence>
<reference evidence="2 3" key="1">
    <citation type="submission" date="2021-07" db="EMBL/GenBank/DDBJ databases">
        <title>Whole Genome Sequence of Nocardia Iowensis.</title>
        <authorList>
            <person name="Lamm A."/>
            <person name="Collins-Fairclough A.M."/>
            <person name="Bunk B."/>
            <person name="Sproer C."/>
        </authorList>
    </citation>
    <scope>NUCLEOTIDE SEQUENCE [LARGE SCALE GENOMIC DNA]</scope>
    <source>
        <strain evidence="2 3">NRRL 5646</strain>
    </source>
</reference>
<keyword evidence="3" id="KW-1185">Reference proteome</keyword>
<dbReference type="Proteomes" id="UP000694257">
    <property type="component" value="Chromosome"/>
</dbReference>
<dbReference type="RefSeq" id="WP_218477440.1">
    <property type="nucleotide sequence ID" value="NZ_BAABJN010000007.1"/>
</dbReference>
<keyword evidence="1" id="KW-0812">Transmembrane</keyword>
<dbReference type="EMBL" id="CP078145">
    <property type="protein sequence ID" value="QXN94778.1"/>
    <property type="molecule type" value="Genomic_DNA"/>
</dbReference>
<organism evidence="2 3">
    <name type="scientific">Nocardia iowensis</name>
    <dbReference type="NCBI Taxonomy" id="204891"/>
    <lineage>
        <taxon>Bacteria</taxon>
        <taxon>Bacillati</taxon>
        <taxon>Actinomycetota</taxon>
        <taxon>Actinomycetes</taxon>
        <taxon>Mycobacteriales</taxon>
        <taxon>Nocardiaceae</taxon>
        <taxon>Nocardia</taxon>
    </lineage>
</organism>
<evidence type="ECO:0000313" key="3">
    <source>
        <dbReference type="Proteomes" id="UP000694257"/>
    </source>
</evidence>
<protein>
    <recommendedName>
        <fullName evidence="4">Integral membrane protein</fullName>
    </recommendedName>
</protein>
<feature type="transmembrane region" description="Helical" evidence="1">
    <location>
        <begin position="79"/>
        <end position="102"/>
    </location>
</feature>
<accession>A0ABX8RYR9</accession>
<evidence type="ECO:0008006" key="4">
    <source>
        <dbReference type="Google" id="ProtNLM"/>
    </source>
</evidence>
<name>A0ABX8RYR9_NOCIO</name>
<feature type="transmembrane region" description="Helical" evidence="1">
    <location>
        <begin position="108"/>
        <end position="136"/>
    </location>
</feature>
<evidence type="ECO:0000313" key="2">
    <source>
        <dbReference type="EMBL" id="QXN94778.1"/>
    </source>
</evidence>
<keyword evidence="1" id="KW-0472">Membrane</keyword>
<proteinExistence type="predicted"/>